<dbReference type="EMBL" id="CM016552">
    <property type="protein sequence ID" value="TKW41944.1"/>
    <property type="molecule type" value="Genomic_DNA"/>
</dbReference>
<evidence type="ECO:0000313" key="1">
    <source>
        <dbReference type="EMBL" id="TKW41944.1"/>
    </source>
</evidence>
<sequence>MIGVWGVQAEQIASEEDNLRTTNHRILPPLPGEDKLMFRSRRTSAVSRCRQWERWLRTAIHMLAAPAVSRQHMPSASEECSPRGRRGHGAEQLQVDLYTATPGRCCSATLYCTSWKLEPLGGVEEEEVAVHKLKDRLKWARTLFFNASQGLKPSKMYDIDDLQNNIYRV</sequence>
<keyword evidence="2" id="KW-1185">Reference proteome</keyword>
<organism evidence="1 2">
    <name type="scientific">Setaria viridis</name>
    <name type="common">Green bristlegrass</name>
    <name type="synonym">Setaria italica subsp. viridis</name>
    <dbReference type="NCBI Taxonomy" id="4556"/>
    <lineage>
        <taxon>Eukaryota</taxon>
        <taxon>Viridiplantae</taxon>
        <taxon>Streptophyta</taxon>
        <taxon>Embryophyta</taxon>
        <taxon>Tracheophyta</taxon>
        <taxon>Spermatophyta</taxon>
        <taxon>Magnoliopsida</taxon>
        <taxon>Liliopsida</taxon>
        <taxon>Poales</taxon>
        <taxon>Poaceae</taxon>
        <taxon>PACMAD clade</taxon>
        <taxon>Panicoideae</taxon>
        <taxon>Panicodae</taxon>
        <taxon>Paniceae</taxon>
        <taxon>Cenchrinae</taxon>
        <taxon>Setaria</taxon>
    </lineage>
</organism>
<proteinExistence type="predicted"/>
<dbReference type="AlphaFoldDB" id="A0A4U6WIF1"/>
<reference evidence="1" key="1">
    <citation type="submission" date="2019-03" db="EMBL/GenBank/DDBJ databases">
        <title>WGS assembly of Setaria viridis.</title>
        <authorList>
            <person name="Huang P."/>
            <person name="Jenkins J."/>
            <person name="Grimwood J."/>
            <person name="Barry K."/>
            <person name="Healey A."/>
            <person name="Mamidi S."/>
            <person name="Sreedasyam A."/>
            <person name="Shu S."/>
            <person name="Feldman M."/>
            <person name="Wu J."/>
            <person name="Yu Y."/>
            <person name="Chen C."/>
            <person name="Johnson J."/>
            <person name="Rokhsar D."/>
            <person name="Baxter I."/>
            <person name="Schmutz J."/>
            <person name="Brutnell T."/>
            <person name="Kellogg E."/>
        </authorList>
    </citation>
    <scope>NUCLEOTIDE SEQUENCE [LARGE SCALE GENOMIC DNA]</scope>
</reference>
<name>A0A4U6WIF1_SETVI</name>
<accession>A0A4U6WIF1</accession>
<dbReference type="Gramene" id="TKW41944">
    <property type="protein sequence ID" value="TKW41944"/>
    <property type="gene ID" value="SEVIR_1G350800v2"/>
</dbReference>
<dbReference type="Proteomes" id="UP000298652">
    <property type="component" value="Chromosome 1"/>
</dbReference>
<gene>
    <name evidence="1" type="ORF">SEVIR_1G350800v2</name>
</gene>
<evidence type="ECO:0000313" key="2">
    <source>
        <dbReference type="Proteomes" id="UP000298652"/>
    </source>
</evidence>
<protein>
    <submittedName>
        <fullName evidence="1">Uncharacterized protein</fullName>
    </submittedName>
</protein>